<sequence length="103" mass="11446">MPTTAPLPGDLFDHVIGFLNRSGDQMEHVYVLEKRGALDNPKDKDARRLVYKTASAGATMLRDMIDRAWREAATTRPEVVDPLDPNNEDFDPETGSAPPPKAR</sequence>
<dbReference type="EMBL" id="VYQB01000024">
    <property type="protein sequence ID" value="KAA9012273.1"/>
    <property type="molecule type" value="Genomic_DNA"/>
</dbReference>
<accession>A0ABQ6T8L3</accession>
<protein>
    <submittedName>
        <fullName evidence="2">Uncharacterized protein</fullName>
    </submittedName>
</protein>
<evidence type="ECO:0000256" key="1">
    <source>
        <dbReference type="SAM" id="MobiDB-lite"/>
    </source>
</evidence>
<dbReference type="Proteomes" id="UP000326364">
    <property type="component" value="Unassembled WGS sequence"/>
</dbReference>
<evidence type="ECO:0000313" key="2">
    <source>
        <dbReference type="EMBL" id="KAA9012273.1"/>
    </source>
</evidence>
<feature type="region of interest" description="Disordered" evidence="1">
    <location>
        <begin position="74"/>
        <end position="103"/>
    </location>
</feature>
<reference evidence="2 3" key="1">
    <citation type="submission" date="2019-09" db="EMBL/GenBank/DDBJ databases">
        <authorList>
            <person name="Feng G."/>
        </authorList>
    </citation>
    <scope>NUCLEOTIDE SEQUENCE [LARGE SCALE GENOMIC DNA]</scope>
    <source>
        <strain evidence="2 3">KACC 19284</strain>
    </source>
</reference>
<comment type="caution">
    <text evidence="2">The sequence shown here is derived from an EMBL/GenBank/DDBJ whole genome shotgun (WGS) entry which is preliminary data.</text>
</comment>
<name>A0ABQ6T8L3_9SPHN</name>
<gene>
    <name evidence="2" type="ORF">F4U96_21520</name>
</gene>
<proteinExistence type="predicted"/>
<evidence type="ECO:0000313" key="3">
    <source>
        <dbReference type="Proteomes" id="UP000326364"/>
    </source>
</evidence>
<keyword evidence="3" id="KW-1185">Reference proteome</keyword>
<organism evidence="2 3">
    <name type="scientific">Sphingobium limneticum</name>
    <dbReference type="NCBI Taxonomy" id="1007511"/>
    <lineage>
        <taxon>Bacteria</taxon>
        <taxon>Pseudomonadati</taxon>
        <taxon>Pseudomonadota</taxon>
        <taxon>Alphaproteobacteria</taxon>
        <taxon>Sphingomonadales</taxon>
        <taxon>Sphingomonadaceae</taxon>
        <taxon>Sphingobium</taxon>
    </lineage>
</organism>